<evidence type="ECO:0000256" key="1">
    <source>
        <dbReference type="ARBA" id="ARBA00004613"/>
    </source>
</evidence>
<protein>
    <recommendedName>
        <fullName evidence="9">TGF-beta family profile domain-containing protein</fullName>
    </recommendedName>
</protein>
<dbReference type="InterPro" id="IPR015615">
    <property type="entry name" value="TGF-beta-rel"/>
</dbReference>
<keyword evidence="6" id="KW-1015">Disulfide bond</keyword>
<dbReference type="GO" id="GO:0003676">
    <property type="term" value="F:nucleic acid binding"/>
    <property type="evidence" value="ECO:0007669"/>
    <property type="project" value="InterPro"/>
</dbReference>
<comment type="subcellular location">
    <subcellularLocation>
        <location evidence="1">Secreted</location>
    </subcellularLocation>
</comment>
<reference evidence="10 11" key="1">
    <citation type="submission" date="2017-12" db="EMBL/GenBank/DDBJ databases">
        <title>Hemimetabolous genomes reveal molecular basis of termite eusociality.</title>
        <authorList>
            <person name="Harrison M.C."/>
            <person name="Jongepier E."/>
            <person name="Robertson H.M."/>
            <person name="Arning N."/>
            <person name="Bitard-Feildel T."/>
            <person name="Chao H."/>
            <person name="Childers C.P."/>
            <person name="Dinh H."/>
            <person name="Doddapaneni H."/>
            <person name="Dugan S."/>
            <person name="Gowin J."/>
            <person name="Greiner C."/>
            <person name="Han Y."/>
            <person name="Hu H."/>
            <person name="Hughes D.S.T."/>
            <person name="Huylmans A.-K."/>
            <person name="Kemena C."/>
            <person name="Kremer L.P.M."/>
            <person name="Lee S.L."/>
            <person name="Lopez-Ezquerra A."/>
            <person name="Mallet L."/>
            <person name="Monroy-Kuhn J.M."/>
            <person name="Moser A."/>
            <person name="Murali S.C."/>
            <person name="Muzny D.M."/>
            <person name="Otani S."/>
            <person name="Piulachs M.-D."/>
            <person name="Poelchau M."/>
            <person name="Qu J."/>
            <person name="Schaub F."/>
            <person name="Wada-Katsumata A."/>
            <person name="Worley K.C."/>
            <person name="Xie Q."/>
            <person name="Ylla G."/>
            <person name="Poulsen M."/>
            <person name="Gibbs R.A."/>
            <person name="Schal C."/>
            <person name="Richards S."/>
            <person name="Belles X."/>
            <person name="Korb J."/>
            <person name="Bornberg-Bauer E."/>
        </authorList>
    </citation>
    <scope>NUCLEOTIDE SEQUENCE [LARGE SCALE GENOMIC DNA]</scope>
    <source>
        <tissue evidence="10">Whole body</tissue>
    </source>
</reference>
<evidence type="ECO:0000256" key="7">
    <source>
        <dbReference type="ARBA" id="ARBA00023180"/>
    </source>
</evidence>
<evidence type="ECO:0000256" key="6">
    <source>
        <dbReference type="ARBA" id="ARBA00023157"/>
    </source>
</evidence>
<dbReference type="Proteomes" id="UP000235965">
    <property type="component" value="Unassembled WGS sequence"/>
</dbReference>
<dbReference type="GO" id="GO:0008083">
    <property type="term" value="F:growth factor activity"/>
    <property type="evidence" value="ECO:0007669"/>
    <property type="project" value="UniProtKB-KW"/>
</dbReference>
<dbReference type="PANTHER" id="PTHR11848:SF307">
    <property type="entry name" value="BONE MORPHOGENETIC PROTEIN 10"/>
    <property type="match status" value="1"/>
</dbReference>
<keyword evidence="11" id="KW-1185">Reference proteome</keyword>
<evidence type="ECO:0000313" key="11">
    <source>
        <dbReference type="Proteomes" id="UP000235965"/>
    </source>
</evidence>
<dbReference type="SUPFAM" id="SSF57501">
    <property type="entry name" value="Cystine-knot cytokines"/>
    <property type="match status" value="1"/>
</dbReference>
<dbReference type="PROSITE" id="PS00250">
    <property type="entry name" value="TGF_BETA_1"/>
    <property type="match status" value="1"/>
</dbReference>
<organism evidence="10 11">
    <name type="scientific">Cryptotermes secundus</name>
    <dbReference type="NCBI Taxonomy" id="105785"/>
    <lineage>
        <taxon>Eukaryota</taxon>
        <taxon>Metazoa</taxon>
        <taxon>Ecdysozoa</taxon>
        <taxon>Arthropoda</taxon>
        <taxon>Hexapoda</taxon>
        <taxon>Insecta</taxon>
        <taxon>Pterygota</taxon>
        <taxon>Neoptera</taxon>
        <taxon>Polyneoptera</taxon>
        <taxon>Dictyoptera</taxon>
        <taxon>Blattodea</taxon>
        <taxon>Blattoidea</taxon>
        <taxon>Termitoidae</taxon>
        <taxon>Kalotermitidae</taxon>
        <taxon>Cryptotermitinae</taxon>
        <taxon>Cryptotermes</taxon>
    </lineage>
</organism>
<dbReference type="InterPro" id="IPR029034">
    <property type="entry name" value="Cystine-knot_cytokine"/>
</dbReference>
<keyword evidence="7" id="KW-0325">Glycoprotein</keyword>
<dbReference type="InParanoid" id="A0A2J7Q5K7"/>
<dbReference type="InterPro" id="IPR017948">
    <property type="entry name" value="TGFb_CS"/>
</dbReference>
<dbReference type="FunFam" id="2.10.90.10:FF:000001">
    <property type="entry name" value="Bone morphogenetic protein 4"/>
    <property type="match status" value="1"/>
</dbReference>
<dbReference type="InterPro" id="IPR001839">
    <property type="entry name" value="TGF-b_C"/>
</dbReference>
<evidence type="ECO:0000313" key="10">
    <source>
        <dbReference type="EMBL" id="PNF23867.1"/>
    </source>
</evidence>
<comment type="similarity">
    <text evidence="2 8">Belongs to the TGF-beta family.</text>
</comment>
<dbReference type="PANTHER" id="PTHR11848">
    <property type="entry name" value="TGF-BETA FAMILY"/>
    <property type="match status" value="1"/>
</dbReference>
<evidence type="ECO:0000259" key="9">
    <source>
        <dbReference type="PROSITE" id="PS51362"/>
    </source>
</evidence>
<sequence length="436" mass="51053">MNYTYNRTSFLSAPQNRFYASGWEQASVLEPERGLKVPNGDWRHLLVFDIPSSNFGEILQYAELRLLLTTVQRQTSTAPSEETGVERLVHIYLLNEQARLLELGVRHVFQRHGDTWLSFNVTAAVRRPEPFTQLRLLVHIRATSPRSQLDLALVVPPHTTRSKRDAEDYEEESNNIWDDDRAPVGTGLQARRTRRQRNTCRRRPLYIDFSEIHYDTWIVAPDGYEAFQCTGKCFFPVSEHLSPTKHAIVQTLLHSVAPGKVSRACCVPTRLEPISVLYIDQKGVLTYRFSYQDMVVAECGCRTVARWEKAFNEGRKKWQTCINQVLLVSVKKNYMLFPRYWRVIRHHTIRELAQETGLAYTTVLHILKECLGMRKIASRWVPHDLMEMQKWLRYNTARNHLECYEREGEAFLCRIITLDKTWAKSYEPQMKRQSYE</sequence>
<evidence type="ECO:0000256" key="8">
    <source>
        <dbReference type="RuleBase" id="RU000354"/>
    </source>
</evidence>
<accession>A0A2J7Q5K7</accession>
<dbReference type="CDD" id="cd13767">
    <property type="entry name" value="TGF_beta_BMP9_like"/>
    <property type="match status" value="1"/>
</dbReference>
<comment type="caution">
    <text evidence="10">The sequence shown here is derived from an EMBL/GenBank/DDBJ whole genome shotgun (WGS) entry which is preliminary data.</text>
</comment>
<evidence type="ECO:0000256" key="5">
    <source>
        <dbReference type="ARBA" id="ARBA00023030"/>
    </source>
</evidence>
<proteinExistence type="inferred from homology"/>
<dbReference type="Gene3D" id="2.10.90.10">
    <property type="entry name" value="Cystine-knot cytokines"/>
    <property type="match status" value="1"/>
</dbReference>
<name>A0A2J7Q5K7_9NEOP</name>
<keyword evidence="4" id="KW-0732">Signal</keyword>
<dbReference type="EMBL" id="NEVH01017557">
    <property type="protein sequence ID" value="PNF23867.1"/>
    <property type="molecule type" value="Genomic_DNA"/>
</dbReference>
<dbReference type="Gene3D" id="2.60.120.970">
    <property type="match status" value="1"/>
</dbReference>
<dbReference type="GO" id="GO:0005125">
    <property type="term" value="F:cytokine activity"/>
    <property type="evidence" value="ECO:0007669"/>
    <property type="project" value="TreeGrafter"/>
</dbReference>
<feature type="domain" description="TGF-beta family profile" evidence="9">
    <location>
        <begin position="191"/>
        <end position="302"/>
    </location>
</feature>
<evidence type="ECO:0000256" key="2">
    <source>
        <dbReference type="ARBA" id="ARBA00006656"/>
    </source>
</evidence>
<dbReference type="PROSITE" id="PS51362">
    <property type="entry name" value="TGF_BETA_2"/>
    <property type="match status" value="1"/>
</dbReference>
<dbReference type="Gene3D" id="3.30.420.10">
    <property type="entry name" value="Ribonuclease H-like superfamily/Ribonuclease H"/>
    <property type="match status" value="1"/>
</dbReference>
<dbReference type="GO" id="GO:0005615">
    <property type="term" value="C:extracellular space"/>
    <property type="evidence" value="ECO:0007669"/>
    <property type="project" value="TreeGrafter"/>
</dbReference>
<keyword evidence="5 8" id="KW-0339">Growth factor</keyword>
<dbReference type="InterPro" id="IPR036397">
    <property type="entry name" value="RNaseH_sf"/>
</dbReference>
<dbReference type="OrthoDB" id="5987191at2759"/>
<dbReference type="AlphaFoldDB" id="A0A2J7Q5K7"/>
<keyword evidence="3" id="KW-0964">Secreted</keyword>
<evidence type="ECO:0000256" key="4">
    <source>
        <dbReference type="ARBA" id="ARBA00022729"/>
    </source>
</evidence>
<dbReference type="SMART" id="SM00204">
    <property type="entry name" value="TGFB"/>
    <property type="match status" value="1"/>
</dbReference>
<dbReference type="STRING" id="105785.A0A2J7Q5K7"/>
<dbReference type="Pfam" id="PF00019">
    <property type="entry name" value="TGF_beta"/>
    <property type="match status" value="1"/>
</dbReference>
<evidence type="ECO:0000256" key="3">
    <source>
        <dbReference type="ARBA" id="ARBA00022525"/>
    </source>
</evidence>
<gene>
    <name evidence="10" type="ORF">B7P43_G13737</name>
</gene>